<name>A0A507QLP3_MONPU</name>
<dbReference type="Proteomes" id="UP000319663">
    <property type="component" value="Unassembled WGS sequence"/>
</dbReference>
<feature type="transmembrane region" description="Helical" evidence="2">
    <location>
        <begin position="492"/>
        <end position="514"/>
    </location>
</feature>
<evidence type="ECO:0000313" key="5">
    <source>
        <dbReference type="Proteomes" id="UP000319663"/>
    </source>
</evidence>
<feature type="transmembrane region" description="Helical" evidence="2">
    <location>
        <begin position="409"/>
        <end position="431"/>
    </location>
</feature>
<feature type="transmembrane region" description="Helical" evidence="2">
    <location>
        <begin position="306"/>
        <end position="324"/>
    </location>
</feature>
<dbReference type="InterPro" id="IPR052971">
    <property type="entry name" value="TRP_calcium_channel"/>
</dbReference>
<feature type="domain" description="Calcium channel YVC1-like C-terminal transmembrane" evidence="3">
    <location>
        <begin position="289"/>
        <end position="594"/>
    </location>
</feature>
<dbReference type="AlphaFoldDB" id="A0A507QLP3"/>
<keyword evidence="2" id="KW-1133">Transmembrane helix</keyword>
<keyword evidence="5" id="KW-1185">Reference proteome</keyword>
<accession>A0A507QLP3</accession>
<gene>
    <name evidence="4" type="ORF">MPDQ_001865</name>
</gene>
<dbReference type="Pfam" id="PF23317">
    <property type="entry name" value="YVC1_C"/>
    <property type="match status" value="1"/>
</dbReference>
<dbReference type="PANTHER" id="PTHR35859">
    <property type="entry name" value="NONSELECTIVE CATION CHANNEL PROTEIN"/>
    <property type="match status" value="1"/>
</dbReference>
<dbReference type="STRING" id="5098.A0A507QLP3"/>
<feature type="compositionally biased region" description="Polar residues" evidence="1">
    <location>
        <begin position="637"/>
        <end position="652"/>
    </location>
</feature>
<evidence type="ECO:0000259" key="3">
    <source>
        <dbReference type="Pfam" id="PF23317"/>
    </source>
</evidence>
<feature type="transmembrane region" description="Helical" evidence="2">
    <location>
        <begin position="345"/>
        <end position="366"/>
    </location>
</feature>
<comment type="caution">
    <text evidence="4">The sequence shown here is derived from an EMBL/GenBank/DDBJ whole genome shotgun (WGS) entry which is preliminary data.</text>
</comment>
<dbReference type="InterPro" id="IPR056336">
    <property type="entry name" value="YVC1_C"/>
</dbReference>
<feature type="transmembrane region" description="Helical" evidence="2">
    <location>
        <begin position="283"/>
        <end position="300"/>
    </location>
</feature>
<keyword evidence="2" id="KW-0472">Membrane</keyword>
<dbReference type="EMBL" id="VIFY01000153">
    <property type="protein sequence ID" value="TQB69429.1"/>
    <property type="molecule type" value="Genomic_DNA"/>
</dbReference>
<evidence type="ECO:0000256" key="2">
    <source>
        <dbReference type="SAM" id="Phobius"/>
    </source>
</evidence>
<feature type="transmembrane region" description="Helical" evidence="2">
    <location>
        <begin position="463"/>
        <end position="480"/>
    </location>
</feature>
<feature type="region of interest" description="Disordered" evidence="1">
    <location>
        <begin position="598"/>
        <end position="662"/>
    </location>
</feature>
<evidence type="ECO:0000313" key="4">
    <source>
        <dbReference type="EMBL" id="TQB69429.1"/>
    </source>
</evidence>
<feature type="compositionally biased region" description="Low complexity" evidence="1">
    <location>
        <begin position="612"/>
        <end position="621"/>
    </location>
</feature>
<organism evidence="4 5">
    <name type="scientific">Monascus purpureus</name>
    <name type="common">Red mold</name>
    <name type="synonym">Monascus anka</name>
    <dbReference type="NCBI Taxonomy" id="5098"/>
    <lineage>
        <taxon>Eukaryota</taxon>
        <taxon>Fungi</taxon>
        <taxon>Dikarya</taxon>
        <taxon>Ascomycota</taxon>
        <taxon>Pezizomycotina</taxon>
        <taxon>Eurotiomycetes</taxon>
        <taxon>Eurotiomycetidae</taxon>
        <taxon>Eurotiales</taxon>
        <taxon>Aspergillaceae</taxon>
        <taxon>Monascus</taxon>
    </lineage>
</organism>
<sequence>MAYANLTSSISSLLHENDTPEVPIIDDGEPLVDVVRKLTNYFIQSIPDASYTFEEMRSAPITPYLRPLIASLAENSHHTMIISALMIAKWEFGNVVDGDVGVNETRGYACEYVAWQFLCHLTKRESIDFLLQELPVPKRNSVTLSEAERGSSAFPSPGFFGDQIVDERGPLLWSSSSSLYRLLGGRGSGNGYTQETQVKDEDTGANNHLSFFFGLNALEIATIAHAKKFLAQRVVQRVIDDIWNGEIIFWDSLSVYSRKKPRFFNRKTADPYSRLRVPAYRKAFEAAFFVSFLILYYAVLVERKPTGVGVFETLMYIWIAAFAYDEVSGMNDAGIVFYQMDFWSLWNMAIIGTGVAFVVARTVGLVEQSESITDLSFDILSLEALFLDLLTCEPKFLLWKLDTCSERNAFFRFMPVVIVLYIGFLTTFTMLARDRLSLSQMSWILVKVFFGSSTLGFDIAREISPIFGYGLIAVVATARKRQRWLMDVTSRLAFVSMTNMLLISSLVSLMSMSLEGVMSHAREEYLFQLSIYVLESSNSRKLTYFLPPLNLIPLLCIRPMRLFLSAESVRRVRIVLLRATHLPFVTLIWAYESSRCRGSRRSSASPLMTIQSNSRSSSSSSGLGMRYYQATAEGPSQGRTRLTNAGQTSDSRGSGFEHGRPEMIDEVERLRAQVERLAAAMAIHRRRA</sequence>
<protein>
    <recommendedName>
        <fullName evidence="3">Calcium channel YVC1-like C-terminal transmembrane domain-containing protein</fullName>
    </recommendedName>
</protein>
<proteinExistence type="predicted"/>
<keyword evidence="2" id="KW-0812">Transmembrane</keyword>
<evidence type="ECO:0000256" key="1">
    <source>
        <dbReference type="SAM" id="MobiDB-lite"/>
    </source>
</evidence>
<reference evidence="4 5" key="1">
    <citation type="submission" date="2019-06" db="EMBL/GenBank/DDBJ databases">
        <title>Wine fermentation using esterase from Monascus purpureus.</title>
        <authorList>
            <person name="Geng C."/>
            <person name="Zhang Y."/>
        </authorList>
    </citation>
    <scope>NUCLEOTIDE SEQUENCE [LARGE SCALE GENOMIC DNA]</scope>
    <source>
        <strain evidence="4">HQ1</strain>
    </source>
</reference>
<dbReference type="PANTHER" id="PTHR35859:SF5">
    <property type="entry name" value="ION TRANSPORT DOMAIN-CONTAINING PROTEIN"/>
    <property type="match status" value="1"/>
</dbReference>